<dbReference type="Pfam" id="PF23727">
    <property type="entry name" value="Beta-prop_FAM234A_B"/>
    <property type="match status" value="1"/>
</dbReference>
<feature type="transmembrane region" description="Helical" evidence="6">
    <location>
        <begin position="73"/>
        <end position="99"/>
    </location>
</feature>
<feature type="domain" description="FAM234A/B beta-propeller" evidence="7">
    <location>
        <begin position="137"/>
        <end position="479"/>
    </location>
</feature>
<feature type="region of interest" description="Disordered" evidence="5">
    <location>
        <begin position="716"/>
        <end position="736"/>
    </location>
</feature>
<dbReference type="InterPro" id="IPR055409">
    <property type="entry name" value="Beta-prop_FAM234A_B"/>
</dbReference>
<dbReference type="GeneID" id="105359419"/>
<evidence type="ECO:0000256" key="4">
    <source>
        <dbReference type="ARBA" id="ARBA00023136"/>
    </source>
</evidence>
<dbReference type="RefSeq" id="XP_011494328.1">
    <property type="nucleotide sequence ID" value="XM_011496026.1"/>
</dbReference>
<dbReference type="InterPro" id="IPR045232">
    <property type="entry name" value="FAM234"/>
</dbReference>
<evidence type="ECO:0000259" key="7">
    <source>
        <dbReference type="Pfam" id="PF23727"/>
    </source>
</evidence>
<dbReference type="InterPro" id="IPR015943">
    <property type="entry name" value="WD40/YVTN_repeat-like_dom_sf"/>
</dbReference>
<reference evidence="9" key="1">
    <citation type="submission" date="2025-08" db="UniProtKB">
        <authorList>
            <consortium name="RefSeq"/>
        </authorList>
    </citation>
    <scope>IDENTIFICATION</scope>
</reference>
<accession>A0AAJ6VLA6</accession>
<keyword evidence="2 6" id="KW-0812">Transmembrane</keyword>
<evidence type="ECO:0000256" key="5">
    <source>
        <dbReference type="SAM" id="MobiDB-lite"/>
    </source>
</evidence>
<dbReference type="AlphaFoldDB" id="A0AAJ6VLA6"/>
<dbReference type="PANTHER" id="PTHR21419:SF30">
    <property type="entry name" value="IG-LIKE DOMAIN-CONTAINING PROTEIN"/>
    <property type="match status" value="1"/>
</dbReference>
<dbReference type="InterPro" id="IPR028994">
    <property type="entry name" value="Integrin_alpha_N"/>
</dbReference>
<evidence type="ECO:0000256" key="6">
    <source>
        <dbReference type="SAM" id="Phobius"/>
    </source>
</evidence>
<protein>
    <submittedName>
        <fullName evidence="9">Uncharacterized protein LOC105359419</fullName>
    </submittedName>
</protein>
<feature type="region of interest" description="Disordered" evidence="5">
    <location>
        <begin position="661"/>
        <end position="682"/>
    </location>
</feature>
<keyword evidence="3 6" id="KW-1133">Transmembrane helix</keyword>
<dbReference type="GO" id="GO:0016020">
    <property type="term" value="C:membrane"/>
    <property type="evidence" value="ECO:0007669"/>
    <property type="project" value="UniProtKB-SubCell"/>
</dbReference>
<feature type="compositionally biased region" description="Basic and acidic residues" evidence="5">
    <location>
        <begin position="661"/>
        <end position="671"/>
    </location>
</feature>
<sequence>MSGVYPKLPRVAVRDNFEDDDLSDIDDEVFIRDGANGILNIDDDCGAKRPLMAPRRKCKTHFSETPSLPYKTLFAPFCYTLLGFFIILGIIILCIITIIRFPMPINLLKTWLSHNKEKTFDKQHTIPCTSLNSKIQWTRTLPKLISEAPLRSNDVNGDNIEDVIVGFSTGLDKANAPEYVCTFNFDQSTPCLGGVLALDGKSGETIWTHWTAHAVFSVDCGLDLNDDKVKDCIISGLGGILHAINGQDGTSIWELPYKDLSMISQHRYYDIYDARYIADVDDDGIGDVVASHTWLSDGSQSEVILVSGKNGNRINSMDFPGKEQLFVAPQIIVHPDGETYFVLVASNQDKAGGLYIIPHSKLLKGEFELQEIYNGPGRGIALPPLLIDINSDGTEDIIVAMFNCTIMAFNGITFKEIWNFTIPNSEVISIPIPGYYNDDRIPDFMVKHQIGPGFPVYYYSTATVLDGQTGKPLLKTPMEDTLSTQMFGLSVTVDGFGNDWFLHWSANCFNKEGAKNNYEFINDPSSGADLCKLRFNSTLVTSLFAFSQHVEPPGIPLYHSEDWKNMKFNNSISSQKELENNADSDFDFNDVEDEIISNRFPNQSPNNRNNLIQYKNIKNEDSQKLENLYSNIKFNNPQDNQQSESLLDKPLDQLNENEWKENKWENDKSKENNAQTDDNYDDMYDDEEEKFITSRQLNEIRLQRSEKSNVRYINNDTNDIENQLDPSMDYTNGQSKQNNYYSSLNFNRSSNLDDSSDYMNIPDIDFVDNIKDAEVLDDKRKREIKKKKRNLKQNESEINSFIINDRSSRVNTINANNKVKNGFIKTIRKKGIIDFFNRRLKRETKTKEALRQIEKVVGIKRQSPTGALLFPLKSNKNSVDLIFSTFWLPPLITPFFLLPKDLECIRKAEEKLGKKVLFKERDLIANNCLTNRGIDYKFYNKATDKKKSRIGLGQMTLYRMELQCVCPEDMLPGQTCRDISKQQSWPEHLGASGSGYFEMLKT</sequence>
<evidence type="ECO:0000256" key="1">
    <source>
        <dbReference type="ARBA" id="ARBA00004167"/>
    </source>
</evidence>
<dbReference type="PANTHER" id="PTHR21419">
    <property type="match status" value="1"/>
</dbReference>
<dbReference type="Proteomes" id="UP000695007">
    <property type="component" value="Unplaced"/>
</dbReference>
<organism evidence="8 9">
    <name type="scientific">Ceratosolen solmsi marchali</name>
    <dbReference type="NCBI Taxonomy" id="326594"/>
    <lineage>
        <taxon>Eukaryota</taxon>
        <taxon>Metazoa</taxon>
        <taxon>Ecdysozoa</taxon>
        <taxon>Arthropoda</taxon>
        <taxon>Hexapoda</taxon>
        <taxon>Insecta</taxon>
        <taxon>Pterygota</taxon>
        <taxon>Neoptera</taxon>
        <taxon>Endopterygota</taxon>
        <taxon>Hymenoptera</taxon>
        <taxon>Apocrita</taxon>
        <taxon>Proctotrupomorpha</taxon>
        <taxon>Chalcidoidea</taxon>
        <taxon>Agaonidae</taxon>
        <taxon>Agaoninae</taxon>
        <taxon>Ceratosolen</taxon>
    </lineage>
</organism>
<evidence type="ECO:0000313" key="8">
    <source>
        <dbReference type="Proteomes" id="UP000695007"/>
    </source>
</evidence>
<proteinExistence type="predicted"/>
<gene>
    <name evidence="9" type="primary">LOC105359419</name>
</gene>
<dbReference type="KEGG" id="csol:105359419"/>
<evidence type="ECO:0000313" key="9">
    <source>
        <dbReference type="RefSeq" id="XP_011494328.1"/>
    </source>
</evidence>
<evidence type="ECO:0000256" key="2">
    <source>
        <dbReference type="ARBA" id="ARBA00022692"/>
    </source>
</evidence>
<dbReference type="SUPFAM" id="SSF69318">
    <property type="entry name" value="Integrin alpha N-terminal domain"/>
    <property type="match status" value="1"/>
</dbReference>
<evidence type="ECO:0000256" key="3">
    <source>
        <dbReference type="ARBA" id="ARBA00022989"/>
    </source>
</evidence>
<keyword evidence="8" id="KW-1185">Reference proteome</keyword>
<name>A0AAJ6VLA6_9HYME</name>
<dbReference type="Gene3D" id="2.130.10.10">
    <property type="entry name" value="YVTN repeat-like/Quinoprotein amine dehydrogenase"/>
    <property type="match status" value="1"/>
</dbReference>
<comment type="subcellular location">
    <subcellularLocation>
        <location evidence="1">Membrane</location>
        <topology evidence="1">Single-pass membrane protein</topology>
    </subcellularLocation>
</comment>
<keyword evidence="4 6" id="KW-0472">Membrane</keyword>